<comment type="caution">
    <text evidence="2">The sequence shown here is derived from an EMBL/GenBank/DDBJ whole genome shotgun (WGS) entry which is preliminary data.</text>
</comment>
<dbReference type="EMBL" id="JBHSMF010000006">
    <property type="protein sequence ID" value="MFC5497599.1"/>
    <property type="molecule type" value="Genomic_DNA"/>
</dbReference>
<dbReference type="InterPro" id="IPR001128">
    <property type="entry name" value="Cyt_P450"/>
</dbReference>
<evidence type="ECO:0000313" key="2">
    <source>
        <dbReference type="EMBL" id="MFC5497599.1"/>
    </source>
</evidence>
<keyword evidence="1" id="KW-0560">Oxidoreductase</keyword>
<keyword evidence="1" id="KW-0408">Iron</keyword>
<dbReference type="PROSITE" id="PS00086">
    <property type="entry name" value="CYTOCHROME_P450"/>
    <property type="match status" value="1"/>
</dbReference>
<dbReference type="InterPro" id="IPR002401">
    <property type="entry name" value="Cyt_P450_E_grp-I"/>
</dbReference>
<protein>
    <submittedName>
        <fullName evidence="2">Cytochrome P450</fullName>
    </submittedName>
</protein>
<dbReference type="InterPro" id="IPR017972">
    <property type="entry name" value="Cyt_P450_CS"/>
</dbReference>
<keyword evidence="1" id="KW-0479">Metal-binding</keyword>
<gene>
    <name evidence="2" type="ORF">ACFPOE_08650</name>
</gene>
<dbReference type="PRINTS" id="PR00463">
    <property type="entry name" value="EP450I"/>
</dbReference>
<comment type="similarity">
    <text evidence="1">Belongs to the cytochrome P450 family.</text>
</comment>
<dbReference type="Gene3D" id="1.10.630.10">
    <property type="entry name" value="Cytochrome P450"/>
    <property type="match status" value="1"/>
</dbReference>
<evidence type="ECO:0000256" key="1">
    <source>
        <dbReference type="RuleBase" id="RU000461"/>
    </source>
</evidence>
<dbReference type="PANTHER" id="PTHR24301">
    <property type="entry name" value="THROMBOXANE-A SYNTHASE"/>
    <property type="match status" value="1"/>
</dbReference>
<keyword evidence="1" id="KW-0503">Monooxygenase</keyword>
<dbReference type="RefSeq" id="WP_376849681.1">
    <property type="nucleotide sequence ID" value="NZ_JBHSMF010000006.1"/>
</dbReference>
<sequence>MDATTQPVANRTIADLPGPPSLPIVGSALQMDRNRMHAGLEQWAARYGEAYTFKLVSLRVVVVSNPEVVATVLRDRPDTFRRSSRLEQLSREFGFLGLFSASGETWRRQRPMVLAGLDPTHIKAFFPTLIEVTERFARHWGRAAAAGTAIDLQADLMRYTVDVTAALAFGEDINTIDAQQDQAIQQHLNHILPALFKRMFAPFPVWKYFPNKEDRAIPGHLQALQSAVRGFIARAARQLDEQPALRERPVNLIQAMLAARDRDNSGISEGDVSGNVLTMLLAGEDTTANTLAWLIWLLQRNPDALRRASEEAKAVLGGRTCARSIDELARLDYIEACAYEAMRLKPVAPLIGCEARKDAVVAGIEVPAGTLVICLMRPGALDAKNFEAPLQFDPQRWLEGAGAAAHSLGSSKRVVMPFGAGPRICPGRYLALAEIKMVAAMLLANFEIAEVSTPDGEEPQERLALTMYPVGLSMRLRAASSDDPAVTPP</sequence>
<evidence type="ECO:0000313" key="3">
    <source>
        <dbReference type="Proteomes" id="UP001596037"/>
    </source>
</evidence>
<name>A0ABW0NCG4_9BURK</name>
<dbReference type="InterPro" id="IPR036396">
    <property type="entry name" value="Cyt_P450_sf"/>
</dbReference>
<keyword evidence="3" id="KW-1185">Reference proteome</keyword>
<accession>A0ABW0NCG4</accession>
<reference evidence="3" key="1">
    <citation type="journal article" date="2019" name="Int. J. Syst. Evol. Microbiol.">
        <title>The Global Catalogue of Microorganisms (GCM) 10K type strain sequencing project: providing services to taxonomists for standard genome sequencing and annotation.</title>
        <authorList>
            <consortium name="The Broad Institute Genomics Platform"/>
            <consortium name="The Broad Institute Genome Sequencing Center for Infectious Disease"/>
            <person name="Wu L."/>
            <person name="Ma J."/>
        </authorList>
    </citation>
    <scope>NUCLEOTIDE SEQUENCE [LARGE SCALE GENOMIC DNA]</scope>
    <source>
        <strain evidence="3">CCUG 57401</strain>
    </source>
</reference>
<dbReference type="PANTHER" id="PTHR24301:SF2">
    <property type="entry name" value="THROMBOXANE-A SYNTHASE"/>
    <property type="match status" value="1"/>
</dbReference>
<dbReference type="Proteomes" id="UP001596037">
    <property type="component" value="Unassembled WGS sequence"/>
</dbReference>
<dbReference type="Pfam" id="PF00067">
    <property type="entry name" value="p450"/>
    <property type="match status" value="1"/>
</dbReference>
<keyword evidence="1" id="KW-0349">Heme</keyword>
<proteinExistence type="inferred from homology"/>
<organism evidence="2 3">
    <name type="scientific">Caenimonas terrae</name>
    <dbReference type="NCBI Taxonomy" id="696074"/>
    <lineage>
        <taxon>Bacteria</taxon>
        <taxon>Pseudomonadati</taxon>
        <taxon>Pseudomonadota</taxon>
        <taxon>Betaproteobacteria</taxon>
        <taxon>Burkholderiales</taxon>
        <taxon>Comamonadaceae</taxon>
        <taxon>Caenimonas</taxon>
    </lineage>
</organism>
<dbReference type="SUPFAM" id="SSF48264">
    <property type="entry name" value="Cytochrome P450"/>
    <property type="match status" value="1"/>
</dbReference>
<dbReference type="PRINTS" id="PR00385">
    <property type="entry name" value="P450"/>
</dbReference>